<feature type="domain" description="Protein kinase" evidence="9">
    <location>
        <begin position="14"/>
        <end position="282"/>
    </location>
</feature>
<dbReference type="PROSITE" id="PS50297">
    <property type="entry name" value="ANK_REP_REGION"/>
    <property type="match status" value="1"/>
</dbReference>
<dbReference type="SMART" id="SM00248">
    <property type="entry name" value="ANK"/>
    <property type="match status" value="3"/>
</dbReference>
<organism evidence="10 11">
    <name type="scientific">Tritrichomonas musculus</name>
    <dbReference type="NCBI Taxonomy" id="1915356"/>
    <lineage>
        <taxon>Eukaryota</taxon>
        <taxon>Metamonada</taxon>
        <taxon>Parabasalia</taxon>
        <taxon>Tritrichomonadida</taxon>
        <taxon>Tritrichomonadidae</taxon>
        <taxon>Tritrichomonas</taxon>
    </lineage>
</organism>
<keyword evidence="8" id="KW-1133">Transmembrane helix</keyword>
<keyword evidence="2 7" id="KW-0723">Serine/threonine-protein kinase</keyword>
<dbReference type="InterPro" id="IPR017441">
    <property type="entry name" value="Protein_kinase_ATP_BS"/>
</dbReference>
<dbReference type="PROSITE" id="PS50088">
    <property type="entry name" value="ANK_REPEAT"/>
    <property type="match status" value="1"/>
</dbReference>
<evidence type="ECO:0000313" key="11">
    <source>
        <dbReference type="Proteomes" id="UP001470230"/>
    </source>
</evidence>
<dbReference type="Pfam" id="PF00069">
    <property type="entry name" value="Pkinase"/>
    <property type="match status" value="1"/>
</dbReference>
<keyword evidence="4 6" id="KW-0067">ATP-binding</keyword>
<dbReference type="InterPro" id="IPR000719">
    <property type="entry name" value="Prot_kinase_dom"/>
</dbReference>
<dbReference type="Gene3D" id="1.25.40.20">
    <property type="entry name" value="Ankyrin repeat-containing domain"/>
    <property type="match status" value="2"/>
</dbReference>
<dbReference type="InterPro" id="IPR002110">
    <property type="entry name" value="Ankyrin_rpt"/>
</dbReference>
<dbReference type="SUPFAM" id="SSF56112">
    <property type="entry name" value="Protein kinase-like (PK-like)"/>
    <property type="match status" value="1"/>
</dbReference>
<feature type="repeat" description="ANK" evidence="5">
    <location>
        <begin position="452"/>
        <end position="473"/>
    </location>
</feature>
<dbReference type="Pfam" id="PF12796">
    <property type="entry name" value="Ank_2"/>
    <property type="match status" value="1"/>
</dbReference>
<keyword evidence="2 7" id="KW-0808">Transferase</keyword>
<keyword evidence="5" id="KW-0040">ANK repeat</keyword>
<feature type="transmembrane region" description="Helical" evidence="8">
    <location>
        <begin position="419"/>
        <end position="440"/>
    </location>
</feature>
<feature type="binding site" evidence="6">
    <location>
        <position position="43"/>
    </location>
    <ligand>
        <name>ATP</name>
        <dbReference type="ChEBI" id="CHEBI:30616"/>
    </ligand>
</feature>
<evidence type="ECO:0000256" key="4">
    <source>
        <dbReference type="ARBA" id="ARBA00022840"/>
    </source>
</evidence>
<evidence type="ECO:0000259" key="9">
    <source>
        <dbReference type="PROSITE" id="PS50011"/>
    </source>
</evidence>
<dbReference type="PROSITE" id="PS50011">
    <property type="entry name" value="PROTEIN_KINASE_DOM"/>
    <property type="match status" value="1"/>
</dbReference>
<evidence type="ECO:0000313" key="10">
    <source>
        <dbReference type="EMBL" id="KAK8895161.1"/>
    </source>
</evidence>
<dbReference type="InterPro" id="IPR011009">
    <property type="entry name" value="Kinase-like_dom_sf"/>
</dbReference>
<proteinExistence type="inferred from homology"/>
<dbReference type="PROSITE" id="PS00108">
    <property type="entry name" value="PROTEIN_KINASE_ST"/>
    <property type="match status" value="1"/>
</dbReference>
<dbReference type="InterPro" id="IPR036770">
    <property type="entry name" value="Ankyrin_rpt-contain_sf"/>
</dbReference>
<keyword evidence="3 6" id="KW-0547">Nucleotide-binding</keyword>
<dbReference type="PANTHER" id="PTHR44329">
    <property type="entry name" value="SERINE/THREONINE-PROTEIN KINASE TNNI3K-RELATED"/>
    <property type="match status" value="1"/>
</dbReference>
<dbReference type="PROSITE" id="PS00107">
    <property type="entry name" value="PROTEIN_KINASE_ATP"/>
    <property type="match status" value="1"/>
</dbReference>
<evidence type="ECO:0000256" key="2">
    <source>
        <dbReference type="ARBA" id="ARBA00022527"/>
    </source>
</evidence>
<evidence type="ECO:0000256" key="6">
    <source>
        <dbReference type="PROSITE-ProRule" id="PRU10141"/>
    </source>
</evidence>
<dbReference type="InterPro" id="IPR008271">
    <property type="entry name" value="Ser/Thr_kinase_AS"/>
</dbReference>
<accession>A0ABR2KWI2</accession>
<dbReference type="Pfam" id="PF00023">
    <property type="entry name" value="Ank"/>
    <property type="match status" value="1"/>
</dbReference>
<evidence type="ECO:0000256" key="5">
    <source>
        <dbReference type="PROSITE-ProRule" id="PRU00023"/>
    </source>
</evidence>
<dbReference type="InterPro" id="IPR001245">
    <property type="entry name" value="Ser-Thr/Tyr_kinase_cat_dom"/>
</dbReference>
<keyword evidence="8" id="KW-0472">Membrane</keyword>
<dbReference type="Proteomes" id="UP001470230">
    <property type="component" value="Unassembled WGS sequence"/>
</dbReference>
<evidence type="ECO:0000256" key="7">
    <source>
        <dbReference type="RuleBase" id="RU000304"/>
    </source>
</evidence>
<keyword evidence="11" id="KW-1185">Reference proteome</keyword>
<protein>
    <recommendedName>
        <fullName evidence="9">Protein kinase domain-containing protein</fullName>
    </recommendedName>
</protein>
<evidence type="ECO:0000256" key="1">
    <source>
        <dbReference type="ARBA" id="ARBA00005843"/>
    </source>
</evidence>
<keyword evidence="8" id="KW-0812">Transmembrane</keyword>
<dbReference type="Gene3D" id="1.10.510.10">
    <property type="entry name" value="Transferase(Phosphotransferase) domain 1"/>
    <property type="match status" value="1"/>
</dbReference>
<dbReference type="SMART" id="SM00220">
    <property type="entry name" value="S_TKc"/>
    <property type="match status" value="1"/>
</dbReference>
<evidence type="ECO:0000256" key="3">
    <source>
        <dbReference type="ARBA" id="ARBA00022741"/>
    </source>
</evidence>
<dbReference type="EMBL" id="JAPFFF010000003">
    <property type="protein sequence ID" value="KAK8895161.1"/>
    <property type="molecule type" value="Genomic_DNA"/>
</dbReference>
<sequence length="495" mass="57415">MDTEEIFVNLSDFMAAGGNLGEGGFGKVFVVIEKSTNKQFAAKELDATSYFLPNAQKLLIREVINLSKLHHSAIVKFKGFSFLSFKDPQRWQPTIFTEFVENKSLLGILSQENRSLAPLEWTNTKKFINILGIASALKYLHQNELIHRDLKPDNILLDENYYPKVCDFGFARNSKGIKTNGIGTRDYMAPEILFGEDYDEKVDVYSFAILVFQIITGLEPYPGIGEFTVNILNRIINGTLRPKIPEYVNEKMKELIEKCWSSDPSKRPSFEEIFSELSEKYNDYQDNLDEDEVTNYLYCLEDENQSNIFGQQDDYDPYKEIARYYLLNDKTGSVLCDACLKDNIRLIKFLLSQKEIDINSLCYIERNQFFFFFFNMAALHIACIKENVEIVKLLLAHNQINVNLKCIFSLFFKISFLSIFYAIAVLFQMKGFAFLFFYVISIKKLIKFFKQFYKTALHIACEKGNVEIVKLLLAHQTIDVNVQIILFFVKFVKFH</sequence>
<dbReference type="InterPro" id="IPR051681">
    <property type="entry name" value="Ser/Thr_Kinases-Pseudokinases"/>
</dbReference>
<evidence type="ECO:0000256" key="8">
    <source>
        <dbReference type="SAM" id="Phobius"/>
    </source>
</evidence>
<dbReference type="PANTHER" id="PTHR44329:SF298">
    <property type="entry name" value="MIXED LINEAGE KINASE DOMAIN-LIKE PROTEIN"/>
    <property type="match status" value="1"/>
</dbReference>
<keyword evidence="2 7" id="KW-0418">Kinase</keyword>
<dbReference type="SUPFAM" id="SSF48403">
    <property type="entry name" value="Ankyrin repeat"/>
    <property type="match status" value="1"/>
</dbReference>
<name>A0ABR2KWI2_9EUKA</name>
<gene>
    <name evidence="10" type="ORF">M9Y10_023603</name>
</gene>
<dbReference type="PRINTS" id="PR00109">
    <property type="entry name" value="TYRKINASE"/>
</dbReference>
<comment type="caution">
    <text evidence="10">The sequence shown here is derived from an EMBL/GenBank/DDBJ whole genome shotgun (WGS) entry which is preliminary data.</text>
</comment>
<reference evidence="10 11" key="1">
    <citation type="submission" date="2024-04" db="EMBL/GenBank/DDBJ databases">
        <title>Tritrichomonas musculus Genome.</title>
        <authorList>
            <person name="Alves-Ferreira E."/>
            <person name="Grigg M."/>
            <person name="Lorenzi H."/>
            <person name="Galac M."/>
        </authorList>
    </citation>
    <scope>NUCLEOTIDE SEQUENCE [LARGE SCALE GENOMIC DNA]</scope>
    <source>
        <strain evidence="10 11">EAF2021</strain>
    </source>
</reference>
<comment type="similarity">
    <text evidence="1">Belongs to the protein kinase superfamily. TKL Ser/Thr protein kinase family.</text>
</comment>